<sequence>MDKKLKELKDRFESDIPTSFTNRDKQRVLTKIKNG</sequence>
<evidence type="ECO:0000313" key="2">
    <source>
        <dbReference type="Proteomes" id="UP000198733"/>
    </source>
</evidence>
<gene>
    <name evidence="1" type="ORF">SAMN05216232_0435</name>
</gene>
<name>A0A1H8ZH50_9BACI</name>
<proteinExistence type="predicted"/>
<organism evidence="1 2">
    <name type="scientific">Virgibacillus subterraneus</name>
    <dbReference type="NCBI Taxonomy" id="621109"/>
    <lineage>
        <taxon>Bacteria</taxon>
        <taxon>Bacillati</taxon>
        <taxon>Bacillota</taxon>
        <taxon>Bacilli</taxon>
        <taxon>Bacillales</taxon>
        <taxon>Bacillaceae</taxon>
        <taxon>Virgibacillus</taxon>
    </lineage>
</organism>
<dbReference type="Proteomes" id="UP000198733">
    <property type="component" value="Unassembled WGS sequence"/>
</dbReference>
<protein>
    <submittedName>
        <fullName evidence="1">Uncharacterized protein</fullName>
    </submittedName>
</protein>
<comment type="caution">
    <text evidence="1">The sequence shown here is derived from an EMBL/GenBank/DDBJ whole genome shotgun (WGS) entry which is preliminary data.</text>
</comment>
<evidence type="ECO:0000313" key="1">
    <source>
        <dbReference type="EMBL" id="SEP63740.1"/>
    </source>
</evidence>
<accession>A0A1H8ZH50</accession>
<dbReference type="EMBL" id="FOEH01000001">
    <property type="protein sequence ID" value="SEP63740.1"/>
    <property type="molecule type" value="Genomic_DNA"/>
</dbReference>
<reference evidence="1 2" key="1">
    <citation type="submission" date="2016-10" db="EMBL/GenBank/DDBJ databases">
        <authorList>
            <person name="Varghese N."/>
            <person name="Submissions S."/>
        </authorList>
    </citation>
    <scope>NUCLEOTIDE SEQUENCE [LARGE SCALE GENOMIC DNA]</scope>
    <source>
        <strain evidence="1 2">CGMCC 1.7734</strain>
    </source>
</reference>
<keyword evidence="2" id="KW-1185">Reference proteome</keyword>